<reference evidence="1" key="1">
    <citation type="submission" date="2014-09" db="EMBL/GenBank/DDBJ databases">
        <authorList>
            <person name="Magalhaes I.L.F."/>
            <person name="Oliveira U."/>
            <person name="Santos F.R."/>
            <person name="Vidigal T.H.D.A."/>
            <person name="Brescovit A.D."/>
            <person name="Santos A.J."/>
        </authorList>
    </citation>
    <scope>NUCLEOTIDE SEQUENCE</scope>
    <source>
        <tissue evidence="1">Shoot tissue taken approximately 20 cm above the soil surface</tissue>
    </source>
</reference>
<accession>A0A0A8YKG1</accession>
<organism evidence="1">
    <name type="scientific">Arundo donax</name>
    <name type="common">Giant reed</name>
    <name type="synonym">Donax arundinaceus</name>
    <dbReference type="NCBI Taxonomy" id="35708"/>
    <lineage>
        <taxon>Eukaryota</taxon>
        <taxon>Viridiplantae</taxon>
        <taxon>Streptophyta</taxon>
        <taxon>Embryophyta</taxon>
        <taxon>Tracheophyta</taxon>
        <taxon>Spermatophyta</taxon>
        <taxon>Magnoliopsida</taxon>
        <taxon>Liliopsida</taxon>
        <taxon>Poales</taxon>
        <taxon>Poaceae</taxon>
        <taxon>PACMAD clade</taxon>
        <taxon>Arundinoideae</taxon>
        <taxon>Arundineae</taxon>
        <taxon>Arundo</taxon>
    </lineage>
</organism>
<protein>
    <submittedName>
        <fullName evidence="1">Uncharacterized protein</fullName>
    </submittedName>
</protein>
<reference evidence="1" key="2">
    <citation type="journal article" date="2015" name="Data Brief">
        <title>Shoot transcriptome of the giant reed, Arundo donax.</title>
        <authorList>
            <person name="Barrero R.A."/>
            <person name="Guerrero F.D."/>
            <person name="Moolhuijzen P."/>
            <person name="Goolsby J.A."/>
            <person name="Tidwell J."/>
            <person name="Bellgard S.E."/>
            <person name="Bellgard M.I."/>
        </authorList>
    </citation>
    <scope>NUCLEOTIDE SEQUENCE</scope>
    <source>
        <tissue evidence="1">Shoot tissue taken approximately 20 cm above the soil surface</tissue>
    </source>
</reference>
<dbReference type="EMBL" id="GBRH01271259">
    <property type="protein sequence ID" value="JAD26636.1"/>
    <property type="molecule type" value="Transcribed_RNA"/>
</dbReference>
<evidence type="ECO:0000313" key="1">
    <source>
        <dbReference type="EMBL" id="JAD26636.1"/>
    </source>
</evidence>
<sequence length="64" mass="6747">MLLCRVGGLGLSQDSSALFGSGLYGKCLGLLAWIQTVDFTSSARTSVFVVKPEWGMIAARSCCS</sequence>
<dbReference type="AlphaFoldDB" id="A0A0A8YKG1"/>
<proteinExistence type="predicted"/>
<name>A0A0A8YKG1_ARUDO</name>